<dbReference type="OrthoDB" id="4514280at2759"/>
<gene>
    <name evidence="2" type="ORF">SI65_07059</name>
</gene>
<keyword evidence="3" id="KW-1185">Reference proteome</keyword>
<feature type="region of interest" description="Disordered" evidence="1">
    <location>
        <begin position="153"/>
        <end position="203"/>
    </location>
</feature>
<feature type="region of interest" description="Disordered" evidence="1">
    <location>
        <begin position="34"/>
        <end position="86"/>
    </location>
</feature>
<organism evidence="2 3">
    <name type="scientific">Aspergillus cristatus</name>
    <name type="common">Chinese Fuzhuan brick tea-fermentation fungus</name>
    <name type="synonym">Eurotium cristatum</name>
    <dbReference type="NCBI Taxonomy" id="573508"/>
    <lineage>
        <taxon>Eukaryota</taxon>
        <taxon>Fungi</taxon>
        <taxon>Dikarya</taxon>
        <taxon>Ascomycota</taxon>
        <taxon>Pezizomycotina</taxon>
        <taxon>Eurotiomycetes</taxon>
        <taxon>Eurotiomycetidae</taxon>
        <taxon>Eurotiales</taxon>
        <taxon>Aspergillaceae</taxon>
        <taxon>Aspergillus</taxon>
        <taxon>Aspergillus subgen. Aspergillus</taxon>
    </lineage>
</organism>
<protein>
    <submittedName>
        <fullName evidence="2">Uncharacterized protein</fullName>
    </submittedName>
</protein>
<dbReference type="EMBL" id="JXNT01000008">
    <property type="protein sequence ID" value="ODM17384.1"/>
    <property type="molecule type" value="Genomic_DNA"/>
</dbReference>
<evidence type="ECO:0000313" key="3">
    <source>
        <dbReference type="Proteomes" id="UP000094569"/>
    </source>
</evidence>
<proteinExistence type="predicted"/>
<dbReference type="VEuPathDB" id="FungiDB:SI65_07059"/>
<evidence type="ECO:0000313" key="2">
    <source>
        <dbReference type="EMBL" id="ODM17384.1"/>
    </source>
</evidence>
<reference evidence="2 3" key="1">
    <citation type="journal article" date="2016" name="BMC Genomics">
        <title>Comparative genomic and transcriptomic analyses of the Fuzhuan brick tea-fermentation fungus Aspergillus cristatus.</title>
        <authorList>
            <person name="Ge Y."/>
            <person name="Wang Y."/>
            <person name="Liu Y."/>
            <person name="Tan Y."/>
            <person name="Ren X."/>
            <person name="Zhang X."/>
            <person name="Hyde K.D."/>
            <person name="Liu Y."/>
            <person name="Liu Z."/>
        </authorList>
    </citation>
    <scope>NUCLEOTIDE SEQUENCE [LARGE SCALE GENOMIC DNA]</scope>
    <source>
        <strain evidence="2 3">GZAAS20.1005</strain>
    </source>
</reference>
<dbReference type="AlphaFoldDB" id="A0A1E3B8Y7"/>
<comment type="caution">
    <text evidence="2">The sequence shown here is derived from an EMBL/GenBank/DDBJ whole genome shotgun (WGS) entry which is preliminary data.</text>
</comment>
<feature type="compositionally biased region" description="Polar residues" evidence="1">
    <location>
        <begin position="153"/>
        <end position="167"/>
    </location>
</feature>
<dbReference type="Proteomes" id="UP000094569">
    <property type="component" value="Unassembled WGS sequence"/>
</dbReference>
<name>A0A1E3B8Y7_ASPCR</name>
<sequence>MAPVTRHSARGHAPGAPQLLMNHRVQDISALVKTRKLRKLEKPNKQTVGNPDDPTTTPPARPPPAVDMEVETQAPVASPKPQSPNEQLDLELTKHASTALQVRAEREKEEDKEILELLTLLDKKVSSMKQRSLARASSFGNALQSFVHNFFTQPSTKTHDQGPTANPASARPPQTFATATAPKSNSQNIRKPHNTSPKPERPLRLFLRLPTDHPARHASPHAALQKLRSSLDPAVTDTIKEIQHIPTGLAIGPKDAQGGQVLINRKEEIQQVIQGSNAESEQKWAIFVIPGAIKQYMGYDGSAVTVSEQAAKEEFKLQTGTSPLKLHWSRKSHLSNTDNTATIILAVPEAAAPRIPHWIHFFGKNLRIPQDMHSTT</sequence>
<feature type="compositionally biased region" description="Pro residues" evidence="1">
    <location>
        <begin position="56"/>
        <end position="65"/>
    </location>
</feature>
<dbReference type="STRING" id="573508.A0A1E3B8Y7"/>
<feature type="region of interest" description="Disordered" evidence="1">
    <location>
        <begin position="1"/>
        <end position="22"/>
    </location>
</feature>
<evidence type="ECO:0000256" key="1">
    <source>
        <dbReference type="SAM" id="MobiDB-lite"/>
    </source>
</evidence>
<accession>A0A1E3B8Y7</accession>
<feature type="compositionally biased region" description="Polar residues" evidence="1">
    <location>
        <begin position="175"/>
        <end position="189"/>
    </location>
</feature>